<organism evidence="2 3">
    <name type="scientific">Steinernema carpocapsae</name>
    <name type="common">Entomopathogenic nematode</name>
    <dbReference type="NCBI Taxonomy" id="34508"/>
    <lineage>
        <taxon>Eukaryota</taxon>
        <taxon>Metazoa</taxon>
        <taxon>Ecdysozoa</taxon>
        <taxon>Nematoda</taxon>
        <taxon>Chromadorea</taxon>
        <taxon>Rhabditida</taxon>
        <taxon>Tylenchina</taxon>
        <taxon>Panagrolaimomorpha</taxon>
        <taxon>Strongyloidoidea</taxon>
        <taxon>Steinernematidae</taxon>
        <taxon>Steinernema</taxon>
    </lineage>
</organism>
<sequence>MSAKVYRPVVVTDSPECATGNSKFTKRRLLVESLPSLLLLLLLIASSTVFHLRISTLEQQLARVSTGDQDVMALRVDDAGTPITSILQIEMGADQWTVWPAAPGLNPANSGTQSRLWSLMHYRGLLCLGIDHV</sequence>
<accession>A0A4U8UW19</accession>
<proteinExistence type="predicted"/>
<keyword evidence="1" id="KW-1133">Transmembrane helix</keyword>
<evidence type="ECO:0000313" key="3">
    <source>
        <dbReference type="Proteomes" id="UP000298663"/>
    </source>
</evidence>
<keyword evidence="1" id="KW-0812">Transmembrane</keyword>
<reference evidence="2 3" key="1">
    <citation type="journal article" date="2015" name="Genome Biol.">
        <title>Comparative genomics of Steinernema reveals deeply conserved gene regulatory networks.</title>
        <authorList>
            <person name="Dillman A.R."/>
            <person name="Macchietto M."/>
            <person name="Porter C.F."/>
            <person name="Rogers A."/>
            <person name="Williams B."/>
            <person name="Antoshechkin I."/>
            <person name="Lee M.M."/>
            <person name="Goodwin Z."/>
            <person name="Lu X."/>
            <person name="Lewis E.E."/>
            <person name="Goodrich-Blair H."/>
            <person name="Stock S.P."/>
            <person name="Adams B.J."/>
            <person name="Sternberg P.W."/>
            <person name="Mortazavi A."/>
        </authorList>
    </citation>
    <scope>NUCLEOTIDE SEQUENCE [LARGE SCALE GENOMIC DNA]</scope>
    <source>
        <strain evidence="2 3">ALL</strain>
    </source>
</reference>
<name>A0A4U8UW19_STECR</name>
<keyword evidence="1" id="KW-0472">Membrane</keyword>
<reference evidence="2 3" key="2">
    <citation type="journal article" date="2019" name="G3 (Bethesda)">
        <title>Hybrid Assembly of the Genome of the Entomopathogenic Nematode Steinernema carpocapsae Identifies the X-Chromosome.</title>
        <authorList>
            <person name="Serra L."/>
            <person name="Macchietto M."/>
            <person name="Macias-Munoz A."/>
            <person name="McGill C.J."/>
            <person name="Rodriguez I.M."/>
            <person name="Rodriguez B."/>
            <person name="Murad R."/>
            <person name="Mortazavi A."/>
        </authorList>
    </citation>
    <scope>NUCLEOTIDE SEQUENCE [LARGE SCALE GENOMIC DNA]</scope>
    <source>
        <strain evidence="2 3">ALL</strain>
    </source>
</reference>
<comment type="caution">
    <text evidence="2">The sequence shown here is derived from an EMBL/GenBank/DDBJ whole genome shotgun (WGS) entry which is preliminary data.</text>
</comment>
<evidence type="ECO:0000313" key="2">
    <source>
        <dbReference type="EMBL" id="TMS37576.1"/>
    </source>
</evidence>
<dbReference type="AlphaFoldDB" id="A0A4U8UW19"/>
<dbReference type="EMBL" id="AZBU02000001">
    <property type="protein sequence ID" value="TMS37576.1"/>
    <property type="molecule type" value="Genomic_DNA"/>
</dbReference>
<evidence type="ECO:0000256" key="1">
    <source>
        <dbReference type="SAM" id="Phobius"/>
    </source>
</evidence>
<feature type="transmembrane region" description="Helical" evidence="1">
    <location>
        <begin position="34"/>
        <end position="54"/>
    </location>
</feature>
<gene>
    <name evidence="2" type="ORF">L596_004479</name>
</gene>
<protein>
    <submittedName>
        <fullName evidence="2">Uncharacterized protein</fullName>
    </submittedName>
</protein>
<dbReference type="Proteomes" id="UP000298663">
    <property type="component" value="Unassembled WGS sequence"/>
</dbReference>
<keyword evidence="3" id="KW-1185">Reference proteome</keyword>